<comment type="caution">
    <text evidence="10">The sequence shown here is derived from an EMBL/GenBank/DDBJ whole genome shotgun (WGS) entry which is preliminary data.</text>
</comment>
<evidence type="ECO:0000256" key="4">
    <source>
        <dbReference type="ARBA" id="ARBA00022563"/>
    </source>
</evidence>
<dbReference type="EC" id="2.1.2.1" evidence="8"/>
<keyword evidence="6 8" id="KW-0808">Transferase</keyword>
<dbReference type="InterPro" id="IPR001085">
    <property type="entry name" value="Ser_HO-MeTrfase"/>
</dbReference>
<dbReference type="InterPro" id="IPR019798">
    <property type="entry name" value="Ser_HO-MeTrfase_PLP_BS"/>
</dbReference>
<name>A0ABY0FMC2_9BACT</name>
<gene>
    <name evidence="8 10" type="primary">glyA</name>
    <name evidence="10" type="ORF">G3KMM_00242</name>
</gene>
<evidence type="ECO:0000256" key="3">
    <source>
        <dbReference type="ARBA" id="ARBA00022490"/>
    </source>
</evidence>
<protein>
    <recommendedName>
        <fullName evidence="8">Serine hydroxymethyltransferase</fullName>
        <shortName evidence="8">SHMT</shortName>
        <shortName evidence="8">Serine methylase</shortName>
        <ecNumber evidence="8">2.1.2.1</ecNumber>
    </recommendedName>
</protein>
<feature type="binding site" evidence="8">
    <location>
        <begin position="157"/>
        <end position="159"/>
    </location>
    <ligand>
        <name>(6S)-5,6,7,8-tetrahydrofolate</name>
        <dbReference type="ChEBI" id="CHEBI:57453"/>
    </ligand>
</feature>
<evidence type="ECO:0000256" key="2">
    <source>
        <dbReference type="ARBA" id="ARBA00006376"/>
    </source>
</evidence>
<evidence type="ECO:0000259" key="9">
    <source>
        <dbReference type="Pfam" id="PF00464"/>
    </source>
</evidence>
<dbReference type="Pfam" id="PF00464">
    <property type="entry name" value="SHMT"/>
    <property type="match status" value="2"/>
</dbReference>
<comment type="similarity">
    <text evidence="2 8">Belongs to the SHMT family.</text>
</comment>
<dbReference type="InterPro" id="IPR039429">
    <property type="entry name" value="SHMT-like_dom"/>
</dbReference>
<comment type="cofactor">
    <cofactor evidence="1 8">
        <name>pyridoxal 5'-phosphate</name>
        <dbReference type="ChEBI" id="CHEBI:597326"/>
    </cofactor>
</comment>
<evidence type="ECO:0000256" key="1">
    <source>
        <dbReference type="ARBA" id="ARBA00001933"/>
    </source>
</evidence>
<dbReference type="EMBL" id="PRLL01000004">
    <property type="protein sequence ID" value="RYC73784.1"/>
    <property type="molecule type" value="Genomic_DNA"/>
</dbReference>
<dbReference type="InterPro" id="IPR015421">
    <property type="entry name" value="PyrdxlP-dep_Trfase_major"/>
</dbReference>
<evidence type="ECO:0000313" key="10">
    <source>
        <dbReference type="EMBL" id="RYC73784.1"/>
    </source>
</evidence>
<accession>A0ABY0FMC2</accession>
<comment type="pathway">
    <text evidence="8">One-carbon metabolism; tetrahydrofolate interconversion.</text>
</comment>
<evidence type="ECO:0000313" key="11">
    <source>
        <dbReference type="Proteomes" id="UP001191004"/>
    </source>
</evidence>
<dbReference type="InterPro" id="IPR049943">
    <property type="entry name" value="Ser_HO-MeTrfase-like"/>
</dbReference>
<keyword evidence="7 8" id="KW-0663">Pyridoxal phosphate</keyword>
<dbReference type="CDD" id="cd00378">
    <property type="entry name" value="SHMT"/>
    <property type="match status" value="1"/>
</dbReference>
<dbReference type="Proteomes" id="UP001191004">
    <property type="component" value="Unassembled WGS sequence"/>
</dbReference>
<dbReference type="PIRSF" id="PIRSF000412">
    <property type="entry name" value="SHMT"/>
    <property type="match status" value="1"/>
</dbReference>
<dbReference type="SUPFAM" id="SSF53383">
    <property type="entry name" value="PLP-dependent transferases"/>
    <property type="match status" value="2"/>
</dbReference>
<feature type="modified residue" description="N6-(pyridoxal phosphate)lysine" evidence="8">
    <location>
        <position position="262"/>
    </location>
</feature>
<proteinExistence type="inferred from homology"/>
<evidence type="ECO:0000256" key="8">
    <source>
        <dbReference type="HAMAP-Rule" id="MF_00051"/>
    </source>
</evidence>
<evidence type="ECO:0000256" key="5">
    <source>
        <dbReference type="ARBA" id="ARBA00022605"/>
    </source>
</evidence>
<feature type="site" description="Plays an important role in substrate specificity" evidence="8">
    <location>
        <position position="261"/>
    </location>
</feature>
<dbReference type="Gene3D" id="3.90.1150.10">
    <property type="entry name" value="Aspartate Aminotransferase, domain 1"/>
    <property type="match status" value="1"/>
</dbReference>
<comment type="caution">
    <text evidence="8">Lacks conserved residue(s) required for the propagation of feature annotation.</text>
</comment>
<comment type="subcellular location">
    <subcellularLocation>
        <location evidence="8">Cytoplasm</location>
    </subcellularLocation>
</comment>
<dbReference type="Gene3D" id="3.40.640.10">
    <property type="entry name" value="Type I PLP-dependent aspartate aminotransferase-like (Major domain)"/>
    <property type="match status" value="1"/>
</dbReference>
<reference evidence="10 11" key="1">
    <citation type="journal article" date="2018" name="bioRxiv">
        <title>Evidence of independent acquisition and adaption of ultra-small bacteria to human hosts across the highly diverse yet reduced genomes of the phylum Saccharibacteria.</title>
        <authorList>
            <person name="McLean J.S."/>
            <person name="Bor B."/>
            <person name="To T.T."/>
            <person name="Liu Q."/>
            <person name="Kearns K.A."/>
            <person name="Solden L.M."/>
            <person name="Wrighton K.C."/>
            <person name="He X."/>
            <person name="Shi W."/>
        </authorList>
    </citation>
    <scope>NUCLEOTIDE SEQUENCE [LARGE SCALE GENOMIC DNA]</scope>
    <source>
        <strain evidence="10 11">TM7_KMM_G3_1_HOT_351</strain>
    </source>
</reference>
<dbReference type="HAMAP" id="MF_00051">
    <property type="entry name" value="SHMT"/>
    <property type="match status" value="1"/>
</dbReference>
<evidence type="ECO:0000256" key="6">
    <source>
        <dbReference type="ARBA" id="ARBA00022679"/>
    </source>
</evidence>
<dbReference type="InterPro" id="IPR015424">
    <property type="entry name" value="PyrdxlP-dep_Trfase"/>
</dbReference>
<dbReference type="PROSITE" id="PS00096">
    <property type="entry name" value="SHMT"/>
    <property type="match status" value="1"/>
</dbReference>
<organism evidence="10 11">
    <name type="scientific">Candidatus Nanosyncoccus nanoralicus</name>
    <dbReference type="NCBI Taxonomy" id="2171996"/>
    <lineage>
        <taxon>Bacteria</taxon>
        <taxon>Candidatus Saccharimonadota</taxon>
        <taxon>Candidatus Nanosyncoccalia</taxon>
        <taxon>Candidatus Nanosyncoccales</taxon>
        <taxon>Candidatus Nanosyncoccaceae</taxon>
        <taxon>Candidatus Nanosyncoccus</taxon>
    </lineage>
</organism>
<dbReference type="PANTHER" id="PTHR11680:SF50">
    <property type="entry name" value="SERINE HYDROXYMETHYLTRANSFERASE"/>
    <property type="match status" value="1"/>
</dbReference>
<keyword evidence="11" id="KW-1185">Reference proteome</keyword>
<feature type="domain" description="Serine hydroxymethyltransferase-like" evidence="9">
    <location>
        <begin position="91"/>
        <end position="431"/>
    </location>
</feature>
<dbReference type="NCBIfam" id="NF000586">
    <property type="entry name" value="PRK00011.1"/>
    <property type="match status" value="1"/>
</dbReference>
<keyword evidence="5 8" id="KW-0028">Amino-acid biosynthesis</keyword>
<sequence length="477" mass="52474">MSNFSHNTQEDPIFNLIKQEEVRQAEGLELIPSENYVSANVLKAMGSILTNKYSEGYPSFEGLSWQETQIQERKPDVNFHWDEDQISQQILPNYRYYGGQTNVDRIERLAIERAMKLFHADHANVQPHSGANANEAVYFAWCQPGDKILAMNLGHGGHLTHGSPVTRSAKIYNFISYGTTEDGDLNYEEIEHLAETEQPKIILVGYSAFMKIPDFKRIAEIGQKVGALLMADMAHVAGLIAGGVHPNPLDYGFHVMTTTTHKTLRGPRGGLILSNGNVASPLKKPEHTLENIPILIDRAVFPGTQGGPLEHIIAAKAVSFLEALQPSFKEYAKQIVLNAKALANSLIKHGFTLQGGGTDNHLILINVQKSFGIDGKFYERALDLVGLTLNANAVPGDKGGAFRPSGVRLGTPAITTRGMKESEMLQIADWMKQVMDLCLKAGSEENLGSPEIKQDLEKIHQQVIALSTTFKVPGITE</sequence>
<comment type="catalytic activity">
    <reaction evidence="8">
        <text>(6R)-5,10-methylene-5,6,7,8-tetrahydrofolate + glycine + H2O = (6S)-5,6,7,8-tetrahydrofolate + L-serine</text>
        <dbReference type="Rhea" id="RHEA:15481"/>
        <dbReference type="ChEBI" id="CHEBI:15377"/>
        <dbReference type="ChEBI" id="CHEBI:15636"/>
        <dbReference type="ChEBI" id="CHEBI:33384"/>
        <dbReference type="ChEBI" id="CHEBI:57305"/>
        <dbReference type="ChEBI" id="CHEBI:57453"/>
        <dbReference type="EC" id="2.1.2.1"/>
    </reaction>
</comment>
<keyword evidence="4 8" id="KW-0554">One-carbon metabolism</keyword>
<keyword evidence="3 8" id="KW-0963">Cytoplasm</keyword>
<evidence type="ECO:0000256" key="7">
    <source>
        <dbReference type="ARBA" id="ARBA00022898"/>
    </source>
</evidence>
<reference evidence="10 11" key="2">
    <citation type="journal article" date="2020" name="Cell Rep.">
        <title>Acquisition and Adaptation of Ultra-small Parasitic Reduced Genome Bacteria to Mammalian Hosts.</title>
        <authorList>
            <person name="McLean J.S."/>
            <person name="Bor B."/>
            <person name="Kerns K.A."/>
            <person name="Liu Q."/>
            <person name="To T.T."/>
            <person name="Solden L."/>
            <person name="Hendrickson E.L."/>
            <person name="Wrighton K."/>
            <person name="Shi W."/>
            <person name="He X."/>
        </authorList>
    </citation>
    <scope>NUCLEOTIDE SEQUENCE [LARGE SCALE GENOMIC DNA]</scope>
    <source>
        <strain evidence="10 11">TM7_KMM_G3_1_HOT_351</strain>
    </source>
</reference>
<feature type="domain" description="Serine hydroxymethyltransferase-like" evidence="9">
    <location>
        <begin position="10"/>
        <end position="59"/>
    </location>
</feature>
<comment type="function">
    <text evidence="8">Catalyzes the reversible interconversion of serine and glycine with tetrahydrofolate (THF) serving as the one-carbon carrier. This reaction serves as the major source of one-carbon groups required for the biosynthesis of purines, thymidylate, methionine, and other important biomolecules. Also exhibits THF-independent aldolase activity toward beta-hydroxyamino acids, producing glycine and aldehydes, via a retro-aldol mechanism.</text>
</comment>
<dbReference type="GO" id="GO:0004372">
    <property type="term" value="F:glycine hydroxymethyltransferase activity"/>
    <property type="evidence" value="ECO:0007669"/>
    <property type="project" value="UniProtKB-EC"/>
</dbReference>
<feature type="binding site" evidence="8">
    <location>
        <position position="153"/>
    </location>
    <ligand>
        <name>(6S)-5,6,7,8-tetrahydrofolate</name>
        <dbReference type="ChEBI" id="CHEBI:57453"/>
    </ligand>
</feature>
<comment type="subunit">
    <text evidence="8">Homodimer.</text>
</comment>
<dbReference type="PANTHER" id="PTHR11680">
    <property type="entry name" value="SERINE HYDROXYMETHYLTRANSFERASE"/>
    <property type="match status" value="1"/>
</dbReference>
<comment type="pathway">
    <text evidence="8">Amino-acid biosynthesis; glycine biosynthesis; glycine from L-serine: step 1/1.</text>
</comment>
<dbReference type="InterPro" id="IPR015422">
    <property type="entry name" value="PyrdxlP-dep_Trfase_small"/>
</dbReference>